<gene>
    <name evidence="1" type="ORF">Pmar_PMAR018539</name>
</gene>
<protein>
    <submittedName>
        <fullName evidence="1">Uncharacterized protein</fullName>
    </submittedName>
</protein>
<evidence type="ECO:0000313" key="1">
    <source>
        <dbReference type="EMBL" id="EER09895.1"/>
    </source>
</evidence>
<evidence type="ECO:0000313" key="2">
    <source>
        <dbReference type="Proteomes" id="UP000007800"/>
    </source>
</evidence>
<dbReference type="Proteomes" id="UP000007800">
    <property type="component" value="Unassembled WGS sequence"/>
</dbReference>
<sequence>MTFIERIREAISVNKQIVQSRITGLVEDCRRLLIRLQETTLDTFKVASATFESIPCYLDINVHVVFNPDNRLIGGVIRAKEKLITITTRGLDKTIGENRRKVVIERGTEVCHVLMDYAKGFLPTLGGPSTSAEGR</sequence>
<accession>C5L037</accession>
<dbReference type="AlphaFoldDB" id="C5L037"/>
<dbReference type="EMBL" id="GG677981">
    <property type="protein sequence ID" value="EER09895.1"/>
    <property type="molecule type" value="Genomic_DNA"/>
</dbReference>
<name>C5L037_PERM5</name>
<proteinExistence type="predicted"/>
<reference evidence="1 2" key="1">
    <citation type="submission" date="2008-07" db="EMBL/GenBank/DDBJ databases">
        <authorList>
            <person name="El-Sayed N."/>
            <person name="Caler E."/>
            <person name="Inman J."/>
            <person name="Amedeo P."/>
            <person name="Hass B."/>
            <person name="Wortman J."/>
        </authorList>
    </citation>
    <scope>NUCLEOTIDE SEQUENCE [LARGE SCALE GENOMIC DNA]</scope>
    <source>
        <strain evidence="2">ATCC 50983 / TXsc</strain>
    </source>
</reference>
<keyword evidence="2" id="KW-1185">Reference proteome</keyword>
<dbReference type="InParanoid" id="C5L037"/>
<organism evidence="2">
    <name type="scientific">Perkinsus marinus (strain ATCC 50983 / TXsc)</name>
    <dbReference type="NCBI Taxonomy" id="423536"/>
    <lineage>
        <taxon>Eukaryota</taxon>
        <taxon>Sar</taxon>
        <taxon>Alveolata</taxon>
        <taxon>Perkinsozoa</taxon>
        <taxon>Perkinsea</taxon>
        <taxon>Perkinsida</taxon>
        <taxon>Perkinsidae</taxon>
        <taxon>Perkinsus</taxon>
    </lineage>
</organism>
<dbReference type="RefSeq" id="XP_002778100.1">
    <property type="nucleotide sequence ID" value="XM_002778054.1"/>
</dbReference>
<dbReference type="GeneID" id="9052834"/>